<dbReference type="OrthoDB" id="9761717at2"/>
<dbReference type="GO" id="GO:0030313">
    <property type="term" value="C:cell envelope"/>
    <property type="evidence" value="ECO:0007669"/>
    <property type="project" value="UniProtKB-SubCell"/>
</dbReference>
<reference evidence="8 9" key="1">
    <citation type="submission" date="2016-11" db="EMBL/GenBank/DDBJ databases">
        <title>Draft Genome Sequences of Nine Cyanobacterial Strains from Diverse Habitats.</title>
        <authorList>
            <person name="Zhu T."/>
            <person name="Hou S."/>
            <person name="Lu X."/>
            <person name="Hess W.R."/>
        </authorList>
    </citation>
    <scope>NUCLEOTIDE SEQUENCE [LARGE SCALE GENOMIC DNA]</scope>
    <source>
        <strain evidence="8 9">NIES-592</strain>
    </source>
</reference>
<dbReference type="GO" id="GO:0008901">
    <property type="term" value="F:ferredoxin hydrogenase activity"/>
    <property type="evidence" value="ECO:0007669"/>
    <property type="project" value="InterPro"/>
</dbReference>
<dbReference type="SUPFAM" id="SSF56762">
    <property type="entry name" value="HydB/Nqo4-like"/>
    <property type="match status" value="1"/>
</dbReference>
<comment type="cofactor">
    <cofactor evidence="7">
        <name>Fe cation</name>
        <dbReference type="ChEBI" id="CHEBI:24875"/>
    </cofactor>
</comment>
<feature type="binding site" evidence="7">
    <location>
        <position position="65"/>
    </location>
    <ligand>
        <name>Fe cation</name>
        <dbReference type="ChEBI" id="CHEBI:24875"/>
    </ligand>
</feature>
<dbReference type="RefSeq" id="WP_073555206.1">
    <property type="nucleotide sequence ID" value="NZ_MRCA01000002.1"/>
</dbReference>
<evidence type="ECO:0000256" key="7">
    <source>
        <dbReference type="PIRSR" id="PIRSR601501-1"/>
    </source>
</evidence>
<comment type="similarity">
    <text evidence="3">Belongs to the [NiFe]/[NiFeSe] hydrogenase large subunit family.</text>
</comment>
<protein>
    <submittedName>
        <fullName evidence="8">Cytochrome-c3 hydrogenase</fullName>
    </submittedName>
</protein>
<evidence type="ECO:0000256" key="1">
    <source>
        <dbReference type="ARBA" id="ARBA00001967"/>
    </source>
</evidence>
<dbReference type="InterPro" id="IPR018194">
    <property type="entry name" value="Ni-dep_hyd_lsu_Ni_BS"/>
</dbReference>
<keyword evidence="7" id="KW-0460">Magnesium</keyword>
<evidence type="ECO:0000313" key="8">
    <source>
        <dbReference type="EMBL" id="OKH15652.1"/>
    </source>
</evidence>
<keyword evidence="7" id="KW-0408">Iron</keyword>
<name>A0A1U7H3C6_9CYAN</name>
<feature type="binding site" evidence="7">
    <location>
        <position position="512"/>
    </location>
    <ligand>
        <name>Fe cation</name>
        <dbReference type="ChEBI" id="CHEBI:24875"/>
    </ligand>
</feature>
<evidence type="ECO:0000313" key="9">
    <source>
        <dbReference type="Proteomes" id="UP000186391"/>
    </source>
</evidence>
<dbReference type="PANTHER" id="PTHR42958:SF4">
    <property type="entry name" value="HYDROGENASE EXPRESSION_FORMATION PROTEIN HUPK"/>
    <property type="match status" value="1"/>
</dbReference>
<dbReference type="Proteomes" id="UP000186391">
    <property type="component" value="Unassembled WGS sequence"/>
</dbReference>
<organism evidence="8 9">
    <name type="scientific">Fischerella major NIES-592</name>
    <dbReference type="NCBI Taxonomy" id="210994"/>
    <lineage>
        <taxon>Bacteria</taxon>
        <taxon>Bacillati</taxon>
        <taxon>Cyanobacteriota</taxon>
        <taxon>Cyanophyceae</taxon>
        <taxon>Nostocales</taxon>
        <taxon>Hapalosiphonaceae</taxon>
        <taxon>Fischerella</taxon>
    </lineage>
</organism>
<keyword evidence="4 7" id="KW-0533">Nickel</keyword>
<evidence type="ECO:0000256" key="5">
    <source>
        <dbReference type="ARBA" id="ARBA00022723"/>
    </source>
</evidence>
<proteinExistence type="inferred from homology"/>
<dbReference type="InterPro" id="IPR050867">
    <property type="entry name" value="NiFe/NiFeSe_hydrgnase_LSU"/>
</dbReference>
<feature type="binding site" evidence="7">
    <location>
        <position position="65"/>
    </location>
    <ligand>
        <name>Ni(2+)</name>
        <dbReference type="ChEBI" id="CHEBI:49786"/>
    </ligand>
</feature>
<dbReference type="InterPro" id="IPR001501">
    <property type="entry name" value="Ni-dep_hyd_lsu"/>
</dbReference>
<keyword evidence="9" id="KW-1185">Reference proteome</keyword>
<evidence type="ECO:0000256" key="3">
    <source>
        <dbReference type="ARBA" id="ARBA00009292"/>
    </source>
</evidence>
<dbReference type="PANTHER" id="PTHR42958">
    <property type="entry name" value="HYDROGENASE-2 LARGE CHAIN"/>
    <property type="match status" value="1"/>
</dbReference>
<evidence type="ECO:0000256" key="2">
    <source>
        <dbReference type="ARBA" id="ARBA00004196"/>
    </source>
</evidence>
<comment type="subcellular location">
    <subcellularLocation>
        <location evidence="2">Cell envelope</location>
    </subcellularLocation>
</comment>
<dbReference type="Gene3D" id="1.10.645.10">
    <property type="entry name" value="Cytochrome-c3 Hydrogenase, chain B"/>
    <property type="match status" value="1"/>
</dbReference>
<dbReference type="EMBL" id="MRCA01000002">
    <property type="protein sequence ID" value="OKH15652.1"/>
    <property type="molecule type" value="Genomic_DNA"/>
</dbReference>
<dbReference type="AlphaFoldDB" id="A0A1U7H3C6"/>
<dbReference type="Pfam" id="PF00374">
    <property type="entry name" value="NiFeSe_Hases"/>
    <property type="match status" value="2"/>
</dbReference>
<comment type="cofactor">
    <cofactor evidence="1 7">
        <name>Ni(2+)</name>
        <dbReference type="ChEBI" id="CHEBI:49786"/>
    </cofactor>
</comment>
<gene>
    <name evidence="8" type="ORF">NIES592_06120</name>
</gene>
<evidence type="ECO:0000256" key="4">
    <source>
        <dbReference type="ARBA" id="ARBA00022596"/>
    </source>
</evidence>
<comment type="caution">
    <text evidence="8">The sequence shown here is derived from an EMBL/GenBank/DDBJ whole genome shotgun (WGS) entry which is preliminary data.</text>
</comment>
<keyword evidence="6" id="KW-0560">Oxidoreductase</keyword>
<dbReference type="GO" id="GO:0016151">
    <property type="term" value="F:nickel cation binding"/>
    <property type="evidence" value="ECO:0007669"/>
    <property type="project" value="InterPro"/>
</dbReference>
<evidence type="ECO:0000256" key="6">
    <source>
        <dbReference type="ARBA" id="ARBA00023002"/>
    </source>
</evidence>
<feature type="binding site" evidence="7">
    <location>
        <position position="515"/>
    </location>
    <ligand>
        <name>Mg(2+)</name>
        <dbReference type="ChEBI" id="CHEBI:18420"/>
    </ligand>
</feature>
<dbReference type="PROSITE" id="PS00507">
    <property type="entry name" value="NI_HGENASE_L_1"/>
    <property type="match status" value="1"/>
</dbReference>
<feature type="binding site" evidence="7">
    <location>
        <position position="461"/>
    </location>
    <ligand>
        <name>Mg(2+)</name>
        <dbReference type="ChEBI" id="CHEBI:18420"/>
    </ligand>
</feature>
<dbReference type="InterPro" id="IPR029014">
    <property type="entry name" value="NiFe-Hase_large"/>
</dbReference>
<feature type="binding site" evidence="7">
    <location>
        <position position="62"/>
    </location>
    <ligand>
        <name>Mg(2+)</name>
        <dbReference type="ChEBI" id="CHEBI:18420"/>
    </ligand>
</feature>
<feature type="binding site" evidence="7">
    <location>
        <position position="43"/>
    </location>
    <ligand>
        <name>Mg(2+)</name>
        <dbReference type="ChEBI" id="CHEBI:18420"/>
    </ligand>
</feature>
<accession>A0A1U7H3C6</accession>
<sequence>MGTQTLDISPVGRVEGDLDVRVEIEDGYVVNAWTHAELFRGFEVILRGKDPQAGLIVTPRICGICGGSHLTCASWALDTAWETEVPRNAILARNLGQIVETIQSIPRYFYGLFAIDLTNKKYQNSRYYNEAVRRFAAFTGKHYEIGVTISAKPVEIYALLGGQWPHSSYMVPGGVMCAPTLTDITRAWSILEYFRTNWLEPVWLGCSLERYEEIQTYDDFMAWLHENRNHRQSDLGFYWRMGLDIGLDKFGGGVGKYVTWGYLPHEDKYQKPTIENRNAAMIMKSGVYDSYSDTHTLMDHTFTRENTTHAWYDEGTADVHPFDRTTNPTTKNHKDFNGAYSWSSAVRHIEYGRLEAGPLARQLVAGGTHGESWQHYDGFILDVFKRMGGPSVHVRQLARVHEIVKLYRQAERCLREFKLNEPWYIKPKQKDGRGWGATEAARGSLCHWVELEDGKIKNYQVIAPTTWNVGPRDAEQKRGPIEEALVGIPVADPADPIEVGHVARSFDSCLVCTVHAHDAKTGEELARFRTA</sequence>
<feature type="binding site" evidence="7">
    <location>
        <position position="509"/>
    </location>
    <ligand>
        <name>Ni(2+)</name>
        <dbReference type="ChEBI" id="CHEBI:49786"/>
    </ligand>
</feature>
<keyword evidence="5 7" id="KW-0479">Metal-binding</keyword>